<protein>
    <submittedName>
        <fullName evidence="1">Uncharacterized protein</fullName>
    </submittedName>
</protein>
<proteinExistence type="predicted"/>
<reference evidence="1" key="1">
    <citation type="journal article" date="2021" name="Proc. Natl. Acad. Sci. U.S.A.">
        <title>A Catalog of Tens of Thousands of Viruses from Human Metagenomes Reveals Hidden Associations with Chronic Diseases.</title>
        <authorList>
            <person name="Tisza M.J."/>
            <person name="Buck C.B."/>
        </authorList>
    </citation>
    <scope>NUCLEOTIDE SEQUENCE</scope>
    <source>
        <strain evidence="1">CtpWp23</strain>
    </source>
</reference>
<dbReference type="EMBL" id="BK015977">
    <property type="protein sequence ID" value="DAF88067.1"/>
    <property type="molecule type" value="Genomic_DNA"/>
</dbReference>
<sequence length="65" mass="7115">MKYAIRTVLAVSAITIAACSFSGKTEKPEEPETISQEAQVEQTYESMPDEVKVMGDAEVNPCNTF</sequence>
<name>A0A8S5U0U3_9CAUD</name>
<dbReference type="PROSITE" id="PS51257">
    <property type="entry name" value="PROKAR_LIPOPROTEIN"/>
    <property type="match status" value="1"/>
</dbReference>
<evidence type="ECO:0000313" key="1">
    <source>
        <dbReference type="EMBL" id="DAF88067.1"/>
    </source>
</evidence>
<accession>A0A8S5U0U3</accession>
<organism evidence="1">
    <name type="scientific">Podoviridae sp. ctpWp23</name>
    <dbReference type="NCBI Taxonomy" id="2825277"/>
    <lineage>
        <taxon>Viruses</taxon>
        <taxon>Duplodnaviria</taxon>
        <taxon>Heunggongvirae</taxon>
        <taxon>Uroviricota</taxon>
        <taxon>Caudoviricetes</taxon>
    </lineage>
</organism>